<dbReference type="STRING" id="999422.HMPREF9944_01850"/>
<dbReference type="PATRIC" id="fig|999422.3.peg.1944"/>
<dbReference type="Pfam" id="PF21348">
    <property type="entry name" value="RGL11_C"/>
    <property type="match status" value="1"/>
</dbReference>
<proteinExistence type="predicted"/>
<dbReference type="PANTHER" id="PTHR43118">
    <property type="entry name" value="RHAMNOGALACTURONAN LYASE (EUROFUNG)"/>
    <property type="match status" value="1"/>
</dbReference>
<evidence type="ECO:0000313" key="3">
    <source>
        <dbReference type="EMBL" id="EHO68596.1"/>
    </source>
</evidence>
<dbReference type="InterPro" id="IPR049366">
    <property type="entry name" value="RGL11_C"/>
</dbReference>
<keyword evidence="4" id="KW-1185">Reference proteome</keyword>
<sequence length="680" mass="75496">MNLHLYTMKKLLCLVVALLACSSGLQAQNKSRGLWASLSEGKQKKVFVSWRMRKTDDVFKTTYKLYADEKLVATLKDRTNVSLPLSYKNATFRLEVLDKQSKLIDSQGGVSCDPAFYHNIKLNHPADVIWSDGSTITYTPNDCSAYDMDGDGEQEIILKWAPSNSGADLKATAPAILDCYKLDGTQMWRINFGPNVLAGCRFTFLCYDFDGDGKGEIIVKTAQGSQDATGNYLHTGPAATADHSLSSINAAGVVTNGGQEWLTCFDGVTGKELATIDYWPLFDVRSNWDDRPGRKDGATYGHRGNWFKGCVAFLNVEGKAKPCAVTVRGIYTYSYAAAYTWDGHQLKTLWRHTSDVPGQGIYGEGAHSLTTGDMDGDGFDEIMVGTAALDDDGSLLWRTGLAHGDATHLGDFDPSNPGLEVFTITEYGTVAYDAALIDAKTGRIMRGFRQTGGDTGRGMPLDCDSTYAGSEMMYWDNPNLIACDGTEIAPWRVGGAKNSSINYRIYWDGDLLDEYHDRAHIDKWNSDTKTWDRMTTLYANGYGANSINATKYNPNLQCDLYGDWREEAVYWAQHEGDYYLVSFTSTRESQYKLPWLRDDHVYDMAVTWQNCGYNQPPHLGYSPVEYYKALKDNPATAITKPLETASDHVRTIYNLGGVKLNDNRVTPGIYIIDGKKVAVK</sequence>
<feature type="chain" id="PRO_5003550584" description="Rhamnogalacturonan lyase family 11 C-terminal domain-containing protein" evidence="1">
    <location>
        <begin position="28"/>
        <end position="680"/>
    </location>
</feature>
<dbReference type="InterPro" id="IPR028994">
    <property type="entry name" value="Integrin_alpha_N"/>
</dbReference>
<dbReference type="PANTHER" id="PTHR43118:SF1">
    <property type="entry name" value="RHAMNOGALACTURONAN LYASE (EUROFUNG)"/>
    <property type="match status" value="1"/>
</dbReference>
<feature type="signal peptide" evidence="1">
    <location>
        <begin position="1"/>
        <end position="27"/>
    </location>
</feature>
<accession>H1HNV6</accession>
<evidence type="ECO:0000259" key="2">
    <source>
        <dbReference type="Pfam" id="PF21348"/>
    </source>
</evidence>
<reference evidence="3 4" key="1">
    <citation type="submission" date="2011-12" db="EMBL/GenBank/DDBJ databases">
        <title>The Genome Sequence of Prevotella maculosa OT 289.</title>
        <authorList>
            <consortium name="The Broad Institute Genome Sequencing Platform"/>
            <person name="Earl A."/>
            <person name="Ward D."/>
            <person name="Feldgarden M."/>
            <person name="Gevers D."/>
            <person name="Izard J."/>
            <person name="Blanton J.M."/>
            <person name="Mathney J."/>
            <person name="Tanner A.C."/>
            <person name="Dewhirst F.E."/>
            <person name="Young S.K."/>
            <person name="Zeng Q."/>
            <person name="Gargeya S."/>
            <person name="Fitzgerald M."/>
            <person name="Haas B."/>
            <person name="Abouelleil A."/>
            <person name="Alvarado L."/>
            <person name="Arachchi H.M."/>
            <person name="Berlin A."/>
            <person name="Chapman S.B."/>
            <person name="Gearin G."/>
            <person name="Goldberg J."/>
            <person name="Griggs A."/>
            <person name="Gujja S."/>
            <person name="Hansen M."/>
            <person name="Heiman D."/>
            <person name="Howarth C."/>
            <person name="Larimer J."/>
            <person name="Lui A."/>
            <person name="MacDonald P.J.P."/>
            <person name="McCowen C."/>
            <person name="Montmayeur A."/>
            <person name="Murphy C."/>
            <person name="Neiman D."/>
            <person name="Pearson M."/>
            <person name="Priest M."/>
            <person name="Roberts A."/>
            <person name="Saif S."/>
            <person name="Shea T."/>
            <person name="Sisk P."/>
            <person name="Stolte C."/>
            <person name="Sykes S."/>
            <person name="Wortman J."/>
            <person name="Nusbaum C."/>
            <person name="Birren B."/>
        </authorList>
    </citation>
    <scope>NUCLEOTIDE SEQUENCE [LARGE SCALE GENOMIC DNA]</scope>
    <source>
        <strain evidence="3 4">OT 289</strain>
    </source>
</reference>
<dbReference type="SUPFAM" id="SSF69318">
    <property type="entry name" value="Integrin alpha N-terminal domain"/>
    <property type="match status" value="1"/>
</dbReference>
<gene>
    <name evidence="3" type="ORF">HMPREF9944_01850</name>
</gene>
<name>H1HNV6_9BACT</name>
<organism evidence="3 4">
    <name type="scientific">Segatella maculosa OT 289</name>
    <dbReference type="NCBI Taxonomy" id="999422"/>
    <lineage>
        <taxon>Bacteria</taxon>
        <taxon>Pseudomonadati</taxon>
        <taxon>Bacteroidota</taxon>
        <taxon>Bacteroidia</taxon>
        <taxon>Bacteroidales</taxon>
        <taxon>Prevotellaceae</taxon>
        <taxon>Segatella</taxon>
    </lineage>
</organism>
<dbReference type="AlphaFoldDB" id="H1HNV6"/>
<feature type="domain" description="Rhamnogalacturonan lyase family 11 C-terminal" evidence="2">
    <location>
        <begin position="117"/>
        <end position="621"/>
    </location>
</feature>
<keyword evidence="1" id="KW-0732">Signal</keyword>
<dbReference type="InterPro" id="IPR034641">
    <property type="entry name" value="RGL11"/>
</dbReference>
<protein>
    <recommendedName>
        <fullName evidence="2">Rhamnogalacturonan lyase family 11 C-terminal domain-containing protein</fullName>
    </recommendedName>
</protein>
<dbReference type="EMBL" id="AGEK01000032">
    <property type="protein sequence ID" value="EHO68596.1"/>
    <property type="molecule type" value="Genomic_DNA"/>
</dbReference>
<dbReference type="Proteomes" id="UP000003167">
    <property type="component" value="Unassembled WGS sequence"/>
</dbReference>
<comment type="caution">
    <text evidence="3">The sequence shown here is derived from an EMBL/GenBank/DDBJ whole genome shotgun (WGS) entry which is preliminary data.</text>
</comment>
<dbReference type="HOGENOM" id="CLU_002616_2_0_10"/>
<evidence type="ECO:0000313" key="4">
    <source>
        <dbReference type="Proteomes" id="UP000003167"/>
    </source>
</evidence>
<evidence type="ECO:0000256" key="1">
    <source>
        <dbReference type="SAM" id="SignalP"/>
    </source>
</evidence>